<reference evidence="2 3" key="1">
    <citation type="journal article" date="2018" name="Front. Plant Sci.">
        <title>Red Clover (Trifolium pratense) and Zigzag Clover (T. medium) - A Picture of Genomic Similarities and Differences.</title>
        <authorList>
            <person name="Dluhosova J."/>
            <person name="Istvanek J."/>
            <person name="Nedelnik J."/>
            <person name="Repkova J."/>
        </authorList>
    </citation>
    <scope>NUCLEOTIDE SEQUENCE [LARGE SCALE GENOMIC DNA]</scope>
    <source>
        <strain evidence="3">cv. 10/8</strain>
        <tissue evidence="2">Leaf</tissue>
    </source>
</reference>
<dbReference type="Proteomes" id="UP000265520">
    <property type="component" value="Unassembled WGS sequence"/>
</dbReference>
<proteinExistence type="predicted"/>
<feature type="non-terminal residue" evidence="2">
    <location>
        <position position="20"/>
    </location>
</feature>
<dbReference type="AlphaFoldDB" id="A0A392SXK5"/>
<name>A0A392SXK5_9FABA</name>
<evidence type="ECO:0000256" key="1">
    <source>
        <dbReference type="SAM" id="MobiDB-lite"/>
    </source>
</evidence>
<evidence type="ECO:0000313" key="2">
    <source>
        <dbReference type="EMBL" id="MCI53409.1"/>
    </source>
</evidence>
<accession>A0A392SXK5</accession>
<keyword evidence="3" id="KW-1185">Reference proteome</keyword>
<organism evidence="2 3">
    <name type="scientific">Trifolium medium</name>
    <dbReference type="NCBI Taxonomy" id="97028"/>
    <lineage>
        <taxon>Eukaryota</taxon>
        <taxon>Viridiplantae</taxon>
        <taxon>Streptophyta</taxon>
        <taxon>Embryophyta</taxon>
        <taxon>Tracheophyta</taxon>
        <taxon>Spermatophyta</taxon>
        <taxon>Magnoliopsida</taxon>
        <taxon>eudicotyledons</taxon>
        <taxon>Gunneridae</taxon>
        <taxon>Pentapetalae</taxon>
        <taxon>rosids</taxon>
        <taxon>fabids</taxon>
        <taxon>Fabales</taxon>
        <taxon>Fabaceae</taxon>
        <taxon>Papilionoideae</taxon>
        <taxon>50 kb inversion clade</taxon>
        <taxon>NPAAA clade</taxon>
        <taxon>Hologalegina</taxon>
        <taxon>IRL clade</taxon>
        <taxon>Trifolieae</taxon>
        <taxon>Trifolium</taxon>
    </lineage>
</organism>
<feature type="region of interest" description="Disordered" evidence="1">
    <location>
        <begin position="1"/>
        <end position="20"/>
    </location>
</feature>
<protein>
    <submittedName>
        <fullName evidence="2">Uncharacterized protein</fullName>
    </submittedName>
</protein>
<comment type="caution">
    <text evidence="2">The sequence shown here is derived from an EMBL/GenBank/DDBJ whole genome shotgun (WGS) entry which is preliminary data.</text>
</comment>
<sequence length="20" mass="2103">MGSGCINPQKVNKKSTLGLQ</sequence>
<evidence type="ECO:0000313" key="3">
    <source>
        <dbReference type="Proteomes" id="UP000265520"/>
    </source>
</evidence>
<dbReference type="EMBL" id="LXQA010462644">
    <property type="protein sequence ID" value="MCI53409.1"/>
    <property type="molecule type" value="Genomic_DNA"/>
</dbReference>